<dbReference type="PROSITE" id="PS50088">
    <property type="entry name" value="ANK_REPEAT"/>
    <property type="match status" value="1"/>
</dbReference>
<dbReference type="Proteomes" id="UP000242188">
    <property type="component" value="Unassembled WGS sequence"/>
</dbReference>
<dbReference type="STRING" id="6573.A0A210QVH9"/>
<gene>
    <name evidence="4" type="ORF">KP79_PYT06323</name>
</gene>
<dbReference type="OrthoDB" id="4735278at2759"/>
<feature type="domain" description="G-patch" evidence="3">
    <location>
        <begin position="261"/>
        <end position="307"/>
    </location>
</feature>
<dbReference type="GO" id="GO:0003676">
    <property type="term" value="F:nucleic acid binding"/>
    <property type="evidence" value="ECO:0007669"/>
    <property type="project" value="InterPro"/>
</dbReference>
<dbReference type="Pfam" id="PF12796">
    <property type="entry name" value="Ank_2"/>
    <property type="match status" value="1"/>
</dbReference>
<reference evidence="4 5" key="1">
    <citation type="journal article" date="2017" name="Nat. Ecol. Evol.">
        <title>Scallop genome provides insights into evolution of bilaterian karyotype and development.</title>
        <authorList>
            <person name="Wang S."/>
            <person name="Zhang J."/>
            <person name="Jiao W."/>
            <person name="Li J."/>
            <person name="Xun X."/>
            <person name="Sun Y."/>
            <person name="Guo X."/>
            <person name="Huan P."/>
            <person name="Dong B."/>
            <person name="Zhang L."/>
            <person name="Hu X."/>
            <person name="Sun X."/>
            <person name="Wang J."/>
            <person name="Zhao C."/>
            <person name="Wang Y."/>
            <person name="Wang D."/>
            <person name="Huang X."/>
            <person name="Wang R."/>
            <person name="Lv J."/>
            <person name="Li Y."/>
            <person name="Zhang Z."/>
            <person name="Liu B."/>
            <person name="Lu W."/>
            <person name="Hui Y."/>
            <person name="Liang J."/>
            <person name="Zhou Z."/>
            <person name="Hou R."/>
            <person name="Li X."/>
            <person name="Liu Y."/>
            <person name="Li H."/>
            <person name="Ning X."/>
            <person name="Lin Y."/>
            <person name="Zhao L."/>
            <person name="Xing Q."/>
            <person name="Dou J."/>
            <person name="Li Y."/>
            <person name="Mao J."/>
            <person name="Guo H."/>
            <person name="Dou H."/>
            <person name="Li T."/>
            <person name="Mu C."/>
            <person name="Jiang W."/>
            <person name="Fu Q."/>
            <person name="Fu X."/>
            <person name="Miao Y."/>
            <person name="Liu J."/>
            <person name="Yu Q."/>
            <person name="Li R."/>
            <person name="Liao H."/>
            <person name="Li X."/>
            <person name="Kong Y."/>
            <person name="Jiang Z."/>
            <person name="Chourrout D."/>
            <person name="Li R."/>
            <person name="Bao Z."/>
        </authorList>
    </citation>
    <scope>NUCLEOTIDE SEQUENCE [LARGE SCALE GENOMIC DNA]</scope>
    <source>
        <strain evidence="4 5">PY_sf001</strain>
    </source>
</reference>
<feature type="compositionally biased region" description="Polar residues" evidence="2">
    <location>
        <begin position="67"/>
        <end position="78"/>
    </location>
</feature>
<dbReference type="PANTHER" id="PTHR20923:SF1">
    <property type="entry name" value="G PATCH DOMAIN AND ANKYRIN REPEAT-CONTAINING PROTEIN 1"/>
    <property type="match status" value="1"/>
</dbReference>
<dbReference type="EMBL" id="NEDP02001668">
    <property type="protein sequence ID" value="OWF52741.1"/>
    <property type="molecule type" value="Genomic_DNA"/>
</dbReference>
<dbReference type="PANTHER" id="PTHR20923">
    <property type="entry name" value="BAT4 PROTEIN-RELATED"/>
    <property type="match status" value="1"/>
</dbReference>
<dbReference type="InterPro" id="IPR036770">
    <property type="entry name" value="Ankyrin_rpt-contain_sf"/>
</dbReference>
<dbReference type="SMART" id="SM00443">
    <property type="entry name" value="G_patch"/>
    <property type="match status" value="1"/>
</dbReference>
<dbReference type="InterPro" id="IPR039146">
    <property type="entry name" value="GPANK1"/>
</dbReference>
<evidence type="ECO:0000313" key="4">
    <source>
        <dbReference type="EMBL" id="OWF52741.1"/>
    </source>
</evidence>
<organism evidence="4 5">
    <name type="scientific">Mizuhopecten yessoensis</name>
    <name type="common">Japanese scallop</name>
    <name type="synonym">Patinopecten yessoensis</name>
    <dbReference type="NCBI Taxonomy" id="6573"/>
    <lineage>
        <taxon>Eukaryota</taxon>
        <taxon>Metazoa</taxon>
        <taxon>Spiralia</taxon>
        <taxon>Lophotrochozoa</taxon>
        <taxon>Mollusca</taxon>
        <taxon>Bivalvia</taxon>
        <taxon>Autobranchia</taxon>
        <taxon>Pteriomorphia</taxon>
        <taxon>Pectinida</taxon>
        <taxon>Pectinoidea</taxon>
        <taxon>Pectinidae</taxon>
        <taxon>Mizuhopecten</taxon>
    </lineage>
</organism>
<dbReference type="InterPro" id="IPR002110">
    <property type="entry name" value="Ankyrin_rpt"/>
</dbReference>
<dbReference type="SMART" id="SM00248">
    <property type="entry name" value="ANK"/>
    <property type="match status" value="2"/>
</dbReference>
<dbReference type="Pfam" id="PF01585">
    <property type="entry name" value="G-patch"/>
    <property type="match status" value="1"/>
</dbReference>
<name>A0A210QVH9_MIZYE</name>
<evidence type="ECO:0000256" key="1">
    <source>
        <dbReference type="PROSITE-ProRule" id="PRU00023"/>
    </source>
</evidence>
<dbReference type="AlphaFoldDB" id="A0A210QVH9"/>
<sequence length="367" mass="40686">MMDDLMKAEFSNLVKFVKPSSDKADSESCKGQLLESNCEQPLSGNDAVLFYKDIISSHSGKSKDRNSSGQSDDTSLEQVNPKRHKRGQLELCKQPSNMLVQCQNLNVGTFLTSSQNGDLARVEACLTAGVDVNSQDRFGWTALMCAACSGQRRVVKQLLGSGANTHLTASGGKTAASIASDAGHCGIMKLISDFDLSKREVIDGRTRSSSTGTNDLEVHTFYCDVCKQDIKEASQTHHQTSTVHLFNKKVKAKPHSFLEHSRNKGYQIMRRTGWDGEKGLGSEGQGQKFPVKTVIKKDRACLGSDRSKEKAKVTHFGPRDISAVKRNVHVTERKMSARTLSKRAQKAKERKLNQWEKKLRFEFNLND</sequence>
<comment type="caution">
    <text evidence="4">The sequence shown here is derived from an EMBL/GenBank/DDBJ whole genome shotgun (WGS) entry which is preliminary data.</text>
</comment>
<feature type="repeat" description="ANK" evidence="1">
    <location>
        <begin position="138"/>
        <end position="170"/>
    </location>
</feature>
<dbReference type="SUPFAM" id="SSF48403">
    <property type="entry name" value="Ankyrin repeat"/>
    <property type="match status" value="1"/>
</dbReference>
<keyword evidence="5" id="KW-1185">Reference proteome</keyword>
<feature type="region of interest" description="Disordered" evidence="2">
    <location>
        <begin position="58"/>
        <end position="87"/>
    </location>
</feature>
<accession>A0A210QVH9</accession>
<protein>
    <submittedName>
        <fullName evidence="4">G patch domain and ankyrin repeat-containing protein 1-like</fullName>
    </submittedName>
</protein>
<keyword evidence="1" id="KW-0040">ANK repeat</keyword>
<evidence type="ECO:0000313" key="5">
    <source>
        <dbReference type="Proteomes" id="UP000242188"/>
    </source>
</evidence>
<dbReference type="PROSITE" id="PS50174">
    <property type="entry name" value="G_PATCH"/>
    <property type="match status" value="1"/>
</dbReference>
<evidence type="ECO:0000259" key="3">
    <source>
        <dbReference type="PROSITE" id="PS50174"/>
    </source>
</evidence>
<proteinExistence type="predicted"/>
<evidence type="ECO:0000256" key="2">
    <source>
        <dbReference type="SAM" id="MobiDB-lite"/>
    </source>
</evidence>
<dbReference type="Gene3D" id="1.25.40.20">
    <property type="entry name" value="Ankyrin repeat-containing domain"/>
    <property type="match status" value="1"/>
</dbReference>
<dbReference type="InterPro" id="IPR000467">
    <property type="entry name" value="G_patch_dom"/>
</dbReference>